<dbReference type="EMBL" id="CAJNIZ010020855">
    <property type="protein sequence ID" value="CAE7446033.1"/>
    <property type="molecule type" value="Genomic_DNA"/>
</dbReference>
<accession>A0A812RNT4</accession>
<comment type="caution">
    <text evidence="1">The sequence shown here is derived from an EMBL/GenBank/DDBJ whole genome shotgun (WGS) entry which is preliminary data.</text>
</comment>
<keyword evidence="2" id="KW-1185">Reference proteome</keyword>
<name>A0A812RNT4_SYMPI</name>
<organism evidence="1 2">
    <name type="scientific">Symbiodinium pilosum</name>
    <name type="common">Dinoflagellate</name>
    <dbReference type="NCBI Taxonomy" id="2952"/>
    <lineage>
        <taxon>Eukaryota</taxon>
        <taxon>Sar</taxon>
        <taxon>Alveolata</taxon>
        <taxon>Dinophyceae</taxon>
        <taxon>Suessiales</taxon>
        <taxon>Symbiodiniaceae</taxon>
        <taxon>Symbiodinium</taxon>
    </lineage>
</organism>
<dbReference type="Proteomes" id="UP000649617">
    <property type="component" value="Unassembled WGS sequence"/>
</dbReference>
<protein>
    <submittedName>
        <fullName evidence="1">L96 protein</fullName>
    </submittedName>
</protein>
<feature type="non-terminal residue" evidence="1">
    <location>
        <position position="577"/>
    </location>
</feature>
<reference evidence="1" key="1">
    <citation type="submission" date="2021-02" db="EMBL/GenBank/DDBJ databases">
        <authorList>
            <person name="Dougan E. K."/>
            <person name="Rhodes N."/>
            <person name="Thang M."/>
            <person name="Chan C."/>
        </authorList>
    </citation>
    <scope>NUCLEOTIDE SEQUENCE</scope>
</reference>
<feature type="non-terminal residue" evidence="1">
    <location>
        <position position="1"/>
    </location>
</feature>
<gene>
    <name evidence="1" type="primary">L96</name>
    <name evidence="1" type="ORF">SPIL2461_LOCUS10868</name>
</gene>
<sequence length="577" mass="63767">EAMLQEVSGLVQAYSKHERAVAKAHWKERMRSNAGAVRNFVKRRAEAILAWESSEESQRIPSSGHHPALEVDKHSKDWLAKWTARPCGDARVVDSILQAVPFCFEASALRAATATMRIRGPGPDCWSADLLLYMPQRWWQHVAKLWSAVMATQKIPQIWLAGRTCLVPKPNGKSRPITILPIIWRAGAKLVNVPMDVAGYFDSLDHALTAKVLRHLGAPECFVRLFSCPLSPLISASVTHAWACYVLGASESLHSSVSGYGINGDCSASRYGGSLFDFASSGVLISELHRHVFQASAGRDAAAVLLYEVAGWQLEPSFSMGCAALRTFWRAVVSPKSWTELLPISELRGYVLRALPRLSATLQHLGWWLSEDSRTILKRDEVLRCLVDWLRQHYRQLYLRKTGRVWHPARRDEEGLAVGLRLSAPAPDAVYEFAGHRLTFASAGGDRYLALAAFGAGNTNWHLNAGGEFGLAHPRQVFRELREGVPLPVNTAEERLCAREVGYYPPAPVALDLADFREQLSEAILGFASEPSLYVATDGSTCGDDLEDQSPFRAELDAIWMALQATCWGVMSGVARS</sequence>
<proteinExistence type="predicted"/>
<evidence type="ECO:0000313" key="1">
    <source>
        <dbReference type="EMBL" id="CAE7446033.1"/>
    </source>
</evidence>
<dbReference type="AlphaFoldDB" id="A0A812RNT4"/>
<dbReference type="OrthoDB" id="443313at2759"/>
<evidence type="ECO:0000313" key="2">
    <source>
        <dbReference type="Proteomes" id="UP000649617"/>
    </source>
</evidence>